<protein>
    <submittedName>
        <fullName evidence="9">Serine/threonine-protein kinase gin4-related</fullName>
    </submittedName>
</protein>
<keyword evidence="2" id="KW-0808">Transferase</keyword>
<comment type="similarity">
    <text evidence="7">Belongs to the protein kinase superfamily.</text>
</comment>
<dbReference type="OMA" id="HAECKLD"/>
<dbReference type="SMART" id="SM00220">
    <property type="entry name" value="S_TKc"/>
    <property type="match status" value="1"/>
</dbReference>
<feature type="binding site" evidence="6">
    <location>
        <position position="37"/>
    </location>
    <ligand>
        <name>ATP</name>
        <dbReference type="ChEBI" id="CHEBI:30616"/>
    </ligand>
</feature>
<proteinExistence type="inferred from homology"/>
<dbReference type="PROSITE" id="PS50011">
    <property type="entry name" value="PROTEIN_KINASE_DOM"/>
    <property type="match status" value="1"/>
</dbReference>
<dbReference type="GO" id="GO:0005524">
    <property type="term" value="F:ATP binding"/>
    <property type="evidence" value="ECO:0007669"/>
    <property type="project" value="UniProtKB-UniRule"/>
</dbReference>
<reference evidence="9" key="1">
    <citation type="submission" date="2022-10" db="EMBL/GenBank/DDBJ databases">
        <title>Novel sulphate-reducing endosymbionts in the free-living metamonad Anaeramoeba.</title>
        <authorList>
            <person name="Jerlstrom-Hultqvist J."/>
            <person name="Cepicka I."/>
            <person name="Gallot-Lavallee L."/>
            <person name="Salas-Leiva D."/>
            <person name="Curtis B.A."/>
            <person name="Zahonova K."/>
            <person name="Pipaliya S."/>
            <person name="Dacks J."/>
            <person name="Roger A.J."/>
        </authorList>
    </citation>
    <scope>NUCLEOTIDE SEQUENCE</scope>
    <source>
        <strain evidence="9">BMAN</strain>
    </source>
</reference>
<keyword evidence="10" id="KW-1185">Reference proteome</keyword>
<comment type="caution">
    <text evidence="9">The sequence shown here is derived from an EMBL/GenBank/DDBJ whole genome shotgun (WGS) entry which is preliminary data.</text>
</comment>
<dbReference type="InterPro" id="IPR008271">
    <property type="entry name" value="Ser/Thr_kinase_AS"/>
</dbReference>
<dbReference type="FunFam" id="1.10.510.10:FF:000571">
    <property type="entry name" value="Maternal embryonic leucine zipper kinase"/>
    <property type="match status" value="1"/>
</dbReference>
<dbReference type="PANTHER" id="PTHR24346:SF82">
    <property type="entry name" value="KP78A-RELATED"/>
    <property type="match status" value="1"/>
</dbReference>
<keyword evidence="4 9" id="KW-0418">Kinase</keyword>
<dbReference type="Pfam" id="PF00069">
    <property type="entry name" value="Pkinase"/>
    <property type="match status" value="1"/>
</dbReference>
<evidence type="ECO:0000313" key="10">
    <source>
        <dbReference type="Proteomes" id="UP001149090"/>
    </source>
</evidence>
<evidence type="ECO:0000256" key="1">
    <source>
        <dbReference type="ARBA" id="ARBA00022527"/>
    </source>
</evidence>
<dbReference type="AlphaFoldDB" id="A0A9Q0LVS8"/>
<keyword evidence="3 6" id="KW-0547">Nucleotide-binding</keyword>
<evidence type="ECO:0000256" key="3">
    <source>
        <dbReference type="ARBA" id="ARBA00022741"/>
    </source>
</evidence>
<evidence type="ECO:0000256" key="5">
    <source>
        <dbReference type="ARBA" id="ARBA00022840"/>
    </source>
</evidence>
<evidence type="ECO:0000313" key="9">
    <source>
        <dbReference type="EMBL" id="KAJ5079459.1"/>
    </source>
</evidence>
<keyword evidence="5 6" id="KW-0067">ATP-binding</keyword>
<dbReference type="InterPro" id="IPR017441">
    <property type="entry name" value="Protein_kinase_ATP_BS"/>
</dbReference>
<evidence type="ECO:0000256" key="6">
    <source>
        <dbReference type="PROSITE-ProRule" id="PRU10141"/>
    </source>
</evidence>
<dbReference type="GO" id="GO:0005737">
    <property type="term" value="C:cytoplasm"/>
    <property type="evidence" value="ECO:0007669"/>
    <property type="project" value="TreeGrafter"/>
</dbReference>
<dbReference type="PANTHER" id="PTHR24346">
    <property type="entry name" value="MAP/MICROTUBULE AFFINITY-REGULATING KINASE"/>
    <property type="match status" value="1"/>
</dbReference>
<gene>
    <name evidence="9" type="ORF">M0811_04480</name>
</gene>
<dbReference type="SUPFAM" id="SSF56112">
    <property type="entry name" value="Protein kinase-like (PK-like)"/>
    <property type="match status" value="1"/>
</dbReference>
<feature type="domain" description="Protein kinase" evidence="8">
    <location>
        <begin position="8"/>
        <end position="261"/>
    </location>
</feature>
<sequence>MVDSIGPYFLGESLGEGNFSKVRLGIHKSTKEKVAIKIISKQLCLLEETTREQIQKEIFILCLLKNPNVLRLYDVYETEKELFLVMEYADKSDLFVRLSEKKMFTPNEALRYFQQLIFGLEYCHAHLVVHRDLKLENLLLNQKGQLKIGDFGMARLMKSNSLLETSCGSPHYASPEVIEGKRYDGTKSDVWSCGVILFTLLTGRLPFHDNNVVQLFKKVRTRQFMLPKNLSKDQVDLICRMLTIDPDRRISIPEIKQHKWFRSNFPDNYEPPNVIIRKSIANYYSLSTSNMDLISSFKTLNISQAKNLRKILTNPQITPDHSLFQEFQEFPELQNSNLFIDDSRNQESVEPQKNGIELDVDQDNVAKKENSNEIKHDEWVEIDFNEFPKISIKASNFGAS</sequence>
<evidence type="ECO:0000256" key="4">
    <source>
        <dbReference type="ARBA" id="ARBA00022777"/>
    </source>
</evidence>
<evidence type="ECO:0000256" key="7">
    <source>
        <dbReference type="RuleBase" id="RU000304"/>
    </source>
</evidence>
<dbReference type="GO" id="GO:0035556">
    <property type="term" value="P:intracellular signal transduction"/>
    <property type="evidence" value="ECO:0007669"/>
    <property type="project" value="TreeGrafter"/>
</dbReference>
<dbReference type="EMBL" id="JAPDFW010000033">
    <property type="protein sequence ID" value="KAJ5079459.1"/>
    <property type="molecule type" value="Genomic_DNA"/>
</dbReference>
<organism evidence="9 10">
    <name type="scientific">Anaeramoeba ignava</name>
    <name type="common">Anaerobic marine amoeba</name>
    <dbReference type="NCBI Taxonomy" id="1746090"/>
    <lineage>
        <taxon>Eukaryota</taxon>
        <taxon>Metamonada</taxon>
        <taxon>Anaeramoebidae</taxon>
        <taxon>Anaeramoeba</taxon>
    </lineage>
</organism>
<evidence type="ECO:0000259" key="8">
    <source>
        <dbReference type="PROSITE" id="PS50011"/>
    </source>
</evidence>
<accession>A0A9Q0LVS8</accession>
<dbReference type="Gene3D" id="1.10.510.10">
    <property type="entry name" value="Transferase(Phosphotransferase) domain 1"/>
    <property type="match status" value="1"/>
</dbReference>
<dbReference type="InterPro" id="IPR011009">
    <property type="entry name" value="Kinase-like_dom_sf"/>
</dbReference>
<name>A0A9Q0LVS8_ANAIG</name>
<dbReference type="Proteomes" id="UP001149090">
    <property type="component" value="Unassembled WGS sequence"/>
</dbReference>
<dbReference type="PROSITE" id="PS00107">
    <property type="entry name" value="PROTEIN_KINASE_ATP"/>
    <property type="match status" value="1"/>
</dbReference>
<evidence type="ECO:0000256" key="2">
    <source>
        <dbReference type="ARBA" id="ARBA00022679"/>
    </source>
</evidence>
<dbReference type="InterPro" id="IPR000719">
    <property type="entry name" value="Prot_kinase_dom"/>
</dbReference>
<dbReference type="GO" id="GO:0004674">
    <property type="term" value="F:protein serine/threonine kinase activity"/>
    <property type="evidence" value="ECO:0007669"/>
    <property type="project" value="UniProtKB-KW"/>
</dbReference>
<dbReference type="OrthoDB" id="504170at2759"/>
<keyword evidence="1 7" id="KW-0723">Serine/threonine-protein kinase</keyword>
<dbReference type="FunFam" id="3.30.200.20:FF:000003">
    <property type="entry name" value="Non-specific serine/threonine protein kinase"/>
    <property type="match status" value="1"/>
</dbReference>
<dbReference type="PROSITE" id="PS00108">
    <property type="entry name" value="PROTEIN_KINASE_ST"/>
    <property type="match status" value="1"/>
</dbReference>